<dbReference type="InterPro" id="IPR036052">
    <property type="entry name" value="TrpB-like_PALP_sf"/>
</dbReference>
<protein>
    <recommendedName>
        <fullName evidence="1">Tryptophan synthase beta chain-like PALP domain-containing protein</fullName>
    </recommendedName>
</protein>
<dbReference type="SUPFAM" id="SSF53686">
    <property type="entry name" value="Tryptophan synthase beta subunit-like PLP-dependent enzymes"/>
    <property type="match status" value="1"/>
</dbReference>
<evidence type="ECO:0000313" key="3">
    <source>
        <dbReference type="Proteomes" id="UP000243723"/>
    </source>
</evidence>
<feature type="domain" description="Tryptophan synthase beta chain-like PALP" evidence="1">
    <location>
        <begin position="39"/>
        <end position="139"/>
    </location>
</feature>
<dbReference type="AlphaFoldDB" id="A0A2P7ZCQ8"/>
<sequence length="167" mass="17905">MRRKRPARRTSYIVSFKVSLEFEGWNEWLDIGLTFAANSASKVLGSHISVLVVIAITASQAIVDKLKSLGAAIFQLGSTLTECALAAEKIHRETGATVVPTPFNSLGQGTAGLEFLEQVTKTGRNKLDVVMVPSGRASLVQPSHVRCIRVFGNINEPEDGAAKLGKA</sequence>
<evidence type="ECO:0000313" key="2">
    <source>
        <dbReference type="EMBL" id="PSK45979.1"/>
    </source>
</evidence>
<dbReference type="InterPro" id="IPR001926">
    <property type="entry name" value="TrpB-like_PALP"/>
</dbReference>
<dbReference type="Proteomes" id="UP000243723">
    <property type="component" value="Unassembled WGS sequence"/>
</dbReference>
<keyword evidence="3" id="KW-1185">Reference proteome</keyword>
<comment type="caution">
    <text evidence="2">The sequence shown here is derived from an EMBL/GenBank/DDBJ whole genome shotgun (WGS) entry which is preliminary data.</text>
</comment>
<gene>
    <name evidence="2" type="ORF">B9Z65_4947</name>
</gene>
<dbReference type="Pfam" id="PF00291">
    <property type="entry name" value="PALP"/>
    <property type="match status" value="1"/>
</dbReference>
<dbReference type="EMBL" id="NHZQ01000236">
    <property type="protein sequence ID" value="PSK45979.1"/>
    <property type="molecule type" value="Genomic_DNA"/>
</dbReference>
<organism evidence="2 3">
    <name type="scientific">Elsinoe australis</name>
    <dbReference type="NCBI Taxonomy" id="40998"/>
    <lineage>
        <taxon>Eukaryota</taxon>
        <taxon>Fungi</taxon>
        <taxon>Dikarya</taxon>
        <taxon>Ascomycota</taxon>
        <taxon>Pezizomycotina</taxon>
        <taxon>Dothideomycetes</taxon>
        <taxon>Dothideomycetidae</taxon>
        <taxon>Myriangiales</taxon>
        <taxon>Elsinoaceae</taxon>
        <taxon>Elsinoe</taxon>
    </lineage>
</organism>
<dbReference type="Gene3D" id="3.40.50.1100">
    <property type="match status" value="2"/>
</dbReference>
<dbReference type="OrthoDB" id="271064at2759"/>
<accession>A0A2P7ZCQ8</accession>
<name>A0A2P7ZCQ8_9PEZI</name>
<dbReference type="STRING" id="40998.A0A2P7ZCQ8"/>
<reference evidence="2 3" key="1">
    <citation type="submission" date="2017-05" db="EMBL/GenBank/DDBJ databases">
        <title>Draft genome sequence of Elsinoe australis.</title>
        <authorList>
            <person name="Cheng Q."/>
        </authorList>
    </citation>
    <scope>NUCLEOTIDE SEQUENCE [LARGE SCALE GENOMIC DNA]</scope>
    <source>
        <strain evidence="2 3">NL1</strain>
    </source>
</reference>
<proteinExistence type="predicted"/>
<evidence type="ECO:0000259" key="1">
    <source>
        <dbReference type="Pfam" id="PF00291"/>
    </source>
</evidence>